<accession>A0ABR2KJ31</accession>
<dbReference type="SUPFAM" id="SSF49785">
    <property type="entry name" value="Galactose-binding domain-like"/>
    <property type="match status" value="1"/>
</dbReference>
<organism evidence="1 2">
    <name type="scientific">Tritrichomonas musculus</name>
    <dbReference type="NCBI Taxonomy" id="1915356"/>
    <lineage>
        <taxon>Eukaryota</taxon>
        <taxon>Metamonada</taxon>
        <taxon>Parabasalia</taxon>
        <taxon>Tritrichomonadida</taxon>
        <taxon>Tritrichomonadidae</taxon>
        <taxon>Tritrichomonas</taxon>
    </lineage>
</organism>
<proteinExistence type="predicted"/>
<name>A0ABR2KJ31_9EUKA</name>
<evidence type="ECO:0000313" key="2">
    <source>
        <dbReference type="Proteomes" id="UP001470230"/>
    </source>
</evidence>
<evidence type="ECO:0000313" key="1">
    <source>
        <dbReference type="EMBL" id="KAK8890781.1"/>
    </source>
</evidence>
<gene>
    <name evidence="1" type="ORF">M9Y10_027980</name>
</gene>
<dbReference type="Proteomes" id="UP001470230">
    <property type="component" value="Unassembled WGS sequence"/>
</dbReference>
<dbReference type="EMBL" id="JAPFFF010000004">
    <property type="protein sequence ID" value="KAK8890781.1"/>
    <property type="molecule type" value="Genomic_DNA"/>
</dbReference>
<protein>
    <recommendedName>
        <fullName evidence="3">F5/8 type C domain-containing protein</fullName>
    </recommendedName>
</protein>
<evidence type="ECO:0008006" key="3">
    <source>
        <dbReference type="Google" id="ProtNLM"/>
    </source>
</evidence>
<comment type="caution">
    <text evidence="1">The sequence shown here is derived from an EMBL/GenBank/DDBJ whole genome shotgun (WGS) entry which is preliminary data.</text>
</comment>
<sequence>MPSFCLSGGGLKNINWELLSDDFTFIIDEPFTTFTTNKILADFISPNVAVLHSTEVTISEYHIHKCDPEIFNKILNLLKGEKVDFDYQSLDKVYQIAKNIGNQEIINFVESQQKEPLSIKNVIERIICQANNHRYIDPQLINFAALNICEIPKEKIYTLDVDILSMIFSNQHLCIFSEDYLFDMICDLFTLNQDNSDLFQYIIFNNLKEESISKFTILVPFEFLSPRIWSSLSSLFFKSSSSSAQNLCLNNSILNCPNKDRYRALFFDYDESNEVKVKNQNNEDEIHDDTNDDTNEDTLNNIASNQNETARLNIPDFSDDGGIEEFHTNRFNGIINYLSEKFDGNVSKLNVIDITSSGVNKNHPLRTVDWVVDYDDNDHYFQSNNEPNAWICFDFKDMSISPTKYALKSRSDFGSGSDNLKSWVVEGSNDKMRWTILDERRDTEVLNGAGLECVFGMNMKTEKVKYYKYLRIRSIGPMISGFYNMTIAAVEFYGFLIGCL</sequence>
<reference evidence="1 2" key="1">
    <citation type="submission" date="2024-04" db="EMBL/GenBank/DDBJ databases">
        <title>Tritrichomonas musculus Genome.</title>
        <authorList>
            <person name="Alves-Ferreira E."/>
            <person name="Grigg M."/>
            <person name="Lorenzi H."/>
            <person name="Galac M."/>
        </authorList>
    </citation>
    <scope>NUCLEOTIDE SEQUENCE [LARGE SCALE GENOMIC DNA]</scope>
    <source>
        <strain evidence="1 2">EAF2021</strain>
    </source>
</reference>
<dbReference type="Gene3D" id="2.60.120.260">
    <property type="entry name" value="Galactose-binding domain-like"/>
    <property type="match status" value="1"/>
</dbReference>
<dbReference type="InterPro" id="IPR008979">
    <property type="entry name" value="Galactose-bd-like_sf"/>
</dbReference>
<keyword evidence="2" id="KW-1185">Reference proteome</keyword>